<dbReference type="NCBIfam" id="TIGR01144">
    <property type="entry name" value="ATP_synt_b"/>
    <property type="match status" value="1"/>
</dbReference>
<evidence type="ECO:0000256" key="15">
    <source>
        <dbReference type="HAMAP-Rule" id="MF_01398"/>
    </source>
</evidence>
<comment type="caution">
    <text evidence="18">The sequence shown here is derived from an EMBL/GenBank/DDBJ whole genome shotgun (WGS) entry which is preliminary data.</text>
</comment>
<proteinExistence type="inferred from homology"/>
<evidence type="ECO:0000256" key="14">
    <source>
        <dbReference type="ARBA" id="ARBA00037847"/>
    </source>
</evidence>
<dbReference type="CDD" id="cd06503">
    <property type="entry name" value="ATP-synt_Fo_b"/>
    <property type="match status" value="1"/>
</dbReference>
<keyword evidence="9 15" id="KW-0472">Membrane</keyword>
<accession>A0A9D2UIR2</accession>
<comment type="similarity">
    <text evidence="1 15 16">Belongs to the ATPase B chain family.</text>
</comment>
<comment type="function">
    <text evidence="12">Component of the F(0) channel, it forms part of the peripheral stalk, linking F(1) to F(0). The b'-subunit is a diverged and duplicated form of b found in plants and photosynthetic bacteria.</text>
</comment>
<dbReference type="Proteomes" id="UP000787625">
    <property type="component" value="Unassembled WGS sequence"/>
</dbReference>
<keyword evidence="7 15" id="KW-1133">Transmembrane helix</keyword>
<dbReference type="InterPro" id="IPR002146">
    <property type="entry name" value="ATP_synth_b/b'su_bac/chlpt"/>
</dbReference>
<keyword evidence="6 15" id="KW-0375">Hydrogen ion transport</keyword>
<dbReference type="GO" id="GO:0005886">
    <property type="term" value="C:plasma membrane"/>
    <property type="evidence" value="ECO:0007669"/>
    <property type="project" value="UniProtKB-SubCell"/>
</dbReference>
<reference evidence="18" key="2">
    <citation type="submission" date="2021-04" db="EMBL/GenBank/DDBJ databases">
        <authorList>
            <person name="Gilroy R."/>
        </authorList>
    </citation>
    <scope>NUCLEOTIDE SEQUENCE</scope>
    <source>
        <strain evidence="18">MalCec1-1739</strain>
    </source>
</reference>
<gene>
    <name evidence="15 18" type="primary">atpF</name>
    <name evidence="18" type="ORF">IAA93_05635</name>
</gene>
<keyword evidence="5 15" id="KW-0812">Transmembrane</keyword>
<keyword evidence="2 15" id="KW-0813">Transport</keyword>
<keyword evidence="3 15" id="KW-1003">Cell membrane</keyword>
<evidence type="ECO:0000256" key="17">
    <source>
        <dbReference type="SAM" id="Coils"/>
    </source>
</evidence>
<keyword evidence="8 15" id="KW-0406">Ion transport</keyword>
<dbReference type="SUPFAM" id="SSF81573">
    <property type="entry name" value="F1F0 ATP synthase subunit B, membrane domain"/>
    <property type="match status" value="1"/>
</dbReference>
<comment type="subcellular location">
    <subcellularLocation>
        <location evidence="15">Cell membrane</location>
        <topology evidence="15">Single-pass membrane protein</topology>
    </subcellularLocation>
    <subcellularLocation>
        <location evidence="14">Endomembrane system</location>
        <topology evidence="14">Single-pass membrane protein</topology>
    </subcellularLocation>
</comment>
<evidence type="ECO:0000256" key="10">
    <source>
        <dbReference type="ARBA" id="ARBA00023310"/>
    </source>
</evidence>
<feature type="coiled-coil region" evidence="17">
    <location>
        <begin position="69"/>
        <end position="103"/>
    </location>
</feature>
<evidence type="ECO:0000256" key="1">
    <source>
        <dbReference type="ARBA" id="ARBA00005513"/>
    </source>
</evidence>
<evidence type="ECO:0000256" key="5">
    <source>
        <dbReference type="ARBA" id="ARBA00022692"/>
    </source>
</evidence>
<name>A0A9D2UIR2_9BACT</name>
<dbReference type="GO" id="GO:0012505">
    <property type="term" value="C:endomembrane system"/>
    <property type="evidence" value="ECO:0007669"/>
    <property type="project" value="UniProtKB-SubCell"/>
</dbReference>
<sequence length="170" mass="19180">MGLLKPETGLLIWMIIAFGVVFIVVARYGFPVILRAIESRKKFIDSSLEAAHVAEKQVAEAGTKIEQMIADAERQRAQMLRDVEETRKQLLEAAHKAADTESERLMAEARSRAEAERQEILRDARQQVALLAIAVSEKMLRSQLPDSAAQALLDGRLIDEMQEQQQNKRK</sequence>
<dbReference type="HAMAP" id="MF_01398">
    <property type="entry name" value="ATP_synth_b_bprime"/>
    <property type="match status" value="1"/>
</dbReference>
<dbReference type="PANTHER" id="PTHR33445">
    <property type="entry name" value="ATP SYNTHASE SUBUNIT B', CHLOROPLASTIC"/>
    <property type="match status" value="1"/>
</dbReference>
<dbReference type="GO" id="GO:0045259">
    <property type="term" value="C:proton-transporting ATP synthase complex"/>
    <property type="evidence" value="ECO:0007669"/>
    <property type="project" value="UniProtKB-KW"/>
</dbReference>
<keyword evidence="10 15" id="KW-0066">ATP synthesis</keyword>
<evidence type="ECO:0000256" key="6">
    <source>
        <dbReference type="ARBA" id="ARBA00022781"/>
    </source>
</evidence>
<evidence type="ECO:0000256" key="4">
    <source>
        <dbReference type="ARBA" id="ARBA00022547"/>
    </source>
</evidence>
<dbReference type="Pfam" id="PF00430">
    <property type="entry name" value="ATP-synt_B"/>
    <property type="match status" value="1"/>
</dbReference>
<dbReference type="AlphaFoldDB" id="A0A9D2UIR2"/>
<organism evidence="18 19">
    <name type="scientific">Candidatus Avibacteroides avistercoris</name>
    <dbReference type="NCBI Taxonomy" id="2840690"/>
    <lineage>
        <taxon>Bacteria</taxon>
        <taxon>Pseudomonadati</taxon>
        <taxon>Bacteroidota</taxon>
        <taxon>Bacteroidia</taxon>
        <taxon>Bacteroidales</taxon>
        <taxon>Bacteroidaceae</taxon>
        <taxon>Bacteroidaceae incertae sedis</taxon>
        <taxon>Candidatus Avibacteroides</taxon>
    </lineage>
</organism>
<evidence type="ECO:0000256" key="16">
    <source>
        <dbReference type="RuleBase" id="RU003848"/>
    </source>
</evidence>
<dbReference type="InterPro" id="IPR028987">
    <property type="entry name" value="ATP_synth_B-like_membr_sf"/>
</dbReference>
<evidence type="ECO:0000256" key="9">
    <source>
        <dbReference type="ARBA" id="ARBA00023136"/>
    </source>
</evidence>
<dbReference type="InterPro" id="IPR005864">
    <property type="entry name" value="ATP_synth_F0_bsu_bac"/>
</dbReference>
<reference evidence="18" key="1">
    <citation type="journal article" date="2021" name="PeerJ">
        <title>Extensive microbial diversity within the chicken gut microbiome revealed by metagenomics and culture.</title>
        <authorList>
            <person name="Gilroy R."/>
            <person name="Ravi A."/>
            <person name="Getino M."/>
            <person name="Pursley I."/>
            <person name="Horton D.L."/>
            <person name="Alikhan N.F."/>
            <person name="Baker D."/>
            <person name="Gharbi K."/>
            <person name="Hall N."/>
            <person name="Watson M."/>
            <person name="Adriaenssens E.M."/>
            <person name="Foster-Nyarko E."/>
            <person name="Jarju S."/>
            <person name="Secka A."/>
            <person name="Antonio M."/>
            <person name="Oren A."/>
            <person name="Chaudhuri R.R."/>
            <person name="La Ragione R."/>
            <person name="Hildebrand F."/>
            <person name="Pallen M.J."/>
        </authorList>
    </citation>
    <scope>NUCLEOTIDE SEQUENCE</scope>
    <source>
        <strain evidence="18">MalCec1-1739</strain>
    </source>
</reference>
<evidence type="ECO:0000256" key="13">
    <source>
        <dbReference type="ARBA" id="ARBA00026054"/>
    </source>
</evidence>
<keyword evidence="17" id="KW-0175">Coiled coil</keyword>
<comment type="subunit">
    <text evidence="15">F-type ATPases have 2 components, F(1) - the catalytic core - and F(0) - the membrane proton channel. F(1) has five subunits: alpha(3), beta(3), gamma(1), delta(1), epsilon(1). F(0) has three main subunits: a(1), b(2) and c(10-14). The alpha and beta chains form an alternating ring which encloses part of the gamma chain. F(1) is attached to F(0) by a central stalk formed by the gamma and epsilon chains, while a peripheral stalk is formed by the delta and b chains.</text>
</comment>
<comment type="function">
    <text evidence="11 15">F(1)F(0) ATP synthase produces ATP from ADP in the presence of a proton or sodium gradient. F-type ATPases consist of two structural domains, F(1) containing the extramembraneous catalytic core and F(0) containing the membrane proton channel, linked together by a central stalk and a peripheral stalk. During catalysis, ATP synthesis in the catalytic domain of F(1) is coupled via a rotary mechanism of the central stalk subunits to proton translocation.</text>
</comment>
<dbReference type="PANTHER" id="PTHR33445:SF1">
    <property type="entry name" value="ATP SYNTHASE SUBUNIT B"/>
    <property type="match status" value="1"/>
</dbReference>
<keyword evidence="4 15" id="KW-0138">CF(0)</keyword>
<evidence type="ECO:0000313" key="19">
    <source>
        <dbReference type="Proteomes" id="UP000787625"/>
    </source>
</evidence>
<evidence type="ECO:0000256" key="8">
    <source>
        <dbReference type="ARBA" id="ARBA00023065"/>
    </source>
</evidence>
<evidence type="ECO:0000256" key="7">
    <source>
        <dbReference type="ARBA" id="ARBA00022989"/>
    </source>
</evidence>
<evidence type="ECO:0000256" key="12">
    <source>
        <dbReference type="ARBA" id="ARBA00025614"/>
    </source>
</evidence>
<comment type="subunit">
    <text evidence="13">F-type ATPases have 2 components, F(1) - the catalytic core - and F(0) - the membrane proton channel. F(1) has five subunits: alpha(3), beta(3), gamma(1), delta(1), epsilon(1). F(0) has four main subunits: a(1), b(2) and c(10-14). The alpha and beta chains form an alternating ring which encloses part of the gamma chain. F(1) is attached to F(0) by a central stalk formed by the gamma and epsilon chains, while a peripheral stalk is formed by the delta and b chains.</text>
</comment>
<evidence type="ECO:0000313" key="18">
    <source>
        <dbReference type="EMBL" id="HJD53187.1"/>
    </source>
</evidence>
<dbReference type="GO" id="GO:0046933">
    <property type="term" value="F:proton-transporting ATP synthase activity, rotational mechanism"/>
    <property type="evidence" value="ECO:0007669"/>
    <property type="project" value="UniProtKB-UniRule"/>
</dbReference>
<evidence type="ECO:0000256" key="3">
    <source>
        <dbReference type="ARBA" id="ARBA00022475"/>
    </source>
</evidence>
<dbReference type="InterPro" id="IPR050059">
    <property type="entry name" value="ATP_synthase_B_chain"/>
</dbReference>
<dbReference type="EMBL" id="DWUP01000121">
    <property type="protein sequence ID" value="HJD53187.1"/>
    <property type="molecule type" value="Genomic_DNA"/>
</dbReference>
<dbReference type="GO" id="GO:0046961">
    <property type="term" value="F:proton-transporting ATPase activity, rotational mechanism"/>
    <property type="evidence" value="ECO:0007669"/>
    <property type="project" value="TreeGrafter"/>
</dbReference>
<evidence type="ECO:0000256" key="2">
    <source>
        <dbReference type="ARBA" id="ARBA00022448"/>
    </source>
</evidence>
<protein>
    <recommendedName>
        <fullName evidence="15">ATP synthase subunit b</fullName>
    </recommendedName>
    <alternativeName>
        <fullName evidence="15">ATP synthase F(0) sector subunit b</fullName>
    </alternativeName>
    <alternativeName>
        <fullName evidence="15">ATPase subunit I</fullName>
    </alternativeName>
    <alternativeName>
        <fullName evidence="15">F-type ATPase subunit b</fullName>
        <shortName evidence="15">F-ATPase subunit b</shortName>
    </alternativeName>
</protein>
<evidence type="ECO:0000256" key="11">
    <source>
        <dbReference type="ARBA" id="ARBA00025198"/>
    </source>
</evidence>
<feature type="transmembrane region" description="Helical" evidence="15">
    <location>
        <begin position="12"/>
        <end position="34"/>
    </location>
</feature>